<dbReference type="RefSeq" id="WP_243577641.1">
    <property type="nucleotide sequence ID" value="NZ_CP094529.1"/>
</dbReference>
<accession>A0ABY4BJY7</accession>
<name>A0ABY4BJY7_9FLAO</name>
<evidence type="ECO:0000313" key="2">
    <source>
        <dbReference type="Proteomes" id="UP000831068"/>
    </source>
</evidence>
<dbReference type="EMBL" id="CP094529">
    <property type="protein sequence ID" value="UOE39487.1"/>
    <property type="molecule type" value="Genomic_DNA"/>
</dbReference>
<proteinExistence type="predicted"/>
<organism evidence="1 2">
    <name type="scientific">Chryseobacterium oryzae</name>
    <dbReference type="NCBI Taxonomy" id="2929799"/>
    <lineage>
        <taxon>Bacteria</taxon>
        <taxon>Pseudomonadati</taxon>
        <taxon>Bacteroidota</taxon>
        <taxon>Flavobacteriia</taxon>
        <taxon>Flavobacteriales</taxon>
        <taxon>Weeksellaceae</taxon>
        <taxon>Chryseobacterium group</taxon>
        <taxon>Chryseobacterium</taxon>
    </lineage>
</organism>
<reference evidence="1 2" key="1">
    <citation type="submission" date="2022-03" db="EMBL/GenBank/DDBJ databases">
        <title>Chryseobacterium sp. isolated from the Andong Sikhe.</title>
        <authorList>
            <person name="Won M."/>
            <person name="Kim S.-J."/>
            <person name="Kwon S.-W."/>
        </authorList>
    </citation>
    <scope>NUCLEOTIDE SEQUENCE [LARGE SCALE GENOMIC DNA]</scope>
    <source>
        <strain evidence="1 2">ADR-1</strain>
    </source>
</reference>
<evidence type="ECO:0000313" key="1">
    <source>
        <dbReference type="EMBL" id="UOE39487.1"/>
    </source>
</evidence>
<dbReference type="Proteomes" id="UP000831068">
    <property type="component" value="Chromosome"/>
</dbReference>
<protein>
    <submittedName>
        <fullName evidence="1">Uncharacterized protein</fullName>
    </submittedName>
</protein>
<keyword evidence="2" id="KW-1185">Reference proteome</keyword>
<gene>
    <name evidence="1" type="ORF">MTP08_06855</name>
</gene>
<sequence length="214" mass="24580">MATYESFIKLNGTIGDLVFYNLNGKNIVRKKSGFNKAAYKKSPTYEKVRQNSSEFGHCSKIGKLIRSCITDHIAQANDPLLYQKFAKAMTNIKDCDTYSEKGKRIVKLGLETVKGKNILRAFQFGNISSLTQNTHIFLGLWDKSLVFGKETDADQVDIVSIDIDYDNYSSQYFEEKIKLDHQQEINFQNQFEGKELIYFICFRKEGKVTRMGFA</sequence>